<reference evidence="1 2" key="1">
    <citation type="journal article" date="2017" name="Environ. Microbiol.">
        <title>Decay of the glycolytic pathway and adaptation to intranuclear parasitism within Enterocytozoonidae microsporidia.</title>
        <authorList>
            <person name="Wiredu Boakye D."/>
            <person name="Jaroenlak P."/>
            <person name="Prachumwat A."/>
            <person name="Williams T.A."/>
            <person name="Bateman K.S."/>
            <person name="Itsathitphaisarn O."/>
            <person name="Sritunyalucksana K."/>
            <person name="Paszkiewicz K.H."/>
            <person name="Moore K.A."/>
            <person name="Stentiford G.D."/>
            <person name="Williams B.A."/>
        </authorList>
    </citation>
    <scope>NUCLEOTIDE SEQUENCE [LARGE SCALE GENOMIC DNA]</scope>
    <source>
        <strain evidence="2">canceri</strain>
    </source>
</reference>
<accession>A0A1X0QK21</accession>
<gene>
    <name evidence="1" type="ORF">A0H76_2430</name>
</gene>
<sequence>MIEDEFLNDFDPIKFQELYQNTTINFVNKAVSPNFLYCQNCKKTTRSKKVGKFMLICNKLTKIKQKNNNNLFKCRECNKYYNIKLYRPVKSTSSFKDKKILISKKFSTFKNAAAKSCSKLASSVKKGSIKFVNRISKNFN</sequence>
<evidence type="ECO:0000313" key="1">
    <source>
        <dbReference type="EMBL" id="ORE00045.1"/>
    </source>
</evidence>
<dbReference type="VEuPathDB" id="MicrosporidiaDB:HERIO_184"/>
<proteinExistence type="predicted"/>
<dbReference type="AlphaFoldDB" id="A0A1X0QK21"/>
<organism evidence="1 2">
    <name type="scientific">Hepatospora eriocheir</name>
    <dbReference type="NCBI Taxonomy" id="1081669"/>
    <lineage>
        <taxon>Eukaryota</taxon>
        <taxon>Fungi</taxon>
        <taxon>Fungi incertae sedis</taxon>
        <taxon>Microsporidia</taxon>
        <taxon>Hepatosporidae</taxon>
        <taxon>Hepatospora</taxon>
    </lineage>
</organism>
<name>A0A1X0QK21_9MICR</name>
<dbReference type="Proteomes" id="UP000192501">
    <property type="component" value="Unassembled WGS sequence"/>
</dbReference>
<dbReference type="VEuPathDB" id="MicrosporidiaDB:A0H76_2430"/>
<comment type="caution">
    <text evidence="1">The sequence shown here is derived from an EMBL/GenBank/DDBJ whole genome shotgun (WGS) entry which is preliminary data.</text>
</comment>
<dbReference type="EMBL" id="LTAI01000073">
    <property type="protein sequence ID" value="ORE00045.1"/>
    <property type="molecule type" value="Genomic_DNA"/>
</dbReference>
<evidence type="ECO:0000313" key="2">
    <source>
        <dbReference type="Proteomes" id="UP000192501"/>
    </source>
</evidence>
<protein>
    <submittedName>
        <fullName evidence="1">Uncharacterized protein</fullName>
    </submittedName>
</protein>